<dbReference type="InParanoid" id="A0A4S2MU62"/>
<evidence type="ECO:0000256" key="3">
    <source>
        <dbReference type="ARBA" id="ARBA00023163"/>
    </source>
</evidence>
<evidence type="ECO:0008006" key="7">
    <source>
        <dbReference type="Google" id="ProtNLM"/>
    </source>
</evidence>
<dbReference type="Proteomes" id="UP000298138">
    <property type="component" value="Unassembled WGS sequence"/>
</dbReference>
<dbReference type="GO" id="GO:0000981">
    <property type="term" value="F:DNA-binding transcription factor activity, RNA polymerase II-specific"/>
    <property type="evidence" value="ECO:0007669"/>
    <property type="project" value="TreeGrafter"/>
</dbReference>
<dbReference type="STRING" id="341454.A0A4S2MU62"/>
<evidence type="ECO:0000256" key="1">
    <source>
        <dbReference type="ARBA" id="ARBA00023015"/>
    </source>
</evidence>
<dbReference type="PANTHER" id="PTHR47424">
    <property type="entry name" value="REGULATORY PROTEIN GAL4"/>
    <property type="match status" value="1"/>
</dbReference>
<accession>A0A4S2MU62</accession>
<dbReference type="InterPro" id="IPR051127">
    <property type="entry name" value="Fungal_SecMet_Regulators"/>
</dbReference>
<protein>
    <recommendedName>
        <fullName evidence="7">Transcription factor domain-containing protein</fullName>
    </recommendedName>
</protein>
<keyword evidence="6" id="KW-1185">Reference proteome</keyword>
<keyword evidence="1" id="KW-0805">Transcription regulation</keyword>
<dbReference type="GO" id="GO:0005634">
    <property type="term" value="C:nucleus"/>
    <property type="evidence" value="ECO:0007669"/>
    <property type="project" value="TreeGrafter"/>
</dbReference>
<evidence type="ECO:0000256" key="4">
    <source>
        <dbReference type="ARBA" id="ARBA00023242"/>
    </source>
</evidence>
<sequence length="338" mass="36869">MSAITGEVCGSQEPVDLNTIRTFSDRLKAWHTNLPEDLTLASAVRGDCDSANRTAILLIHCAYLGSIILLTRRTYIETIVSRTSMLDGPFSPSETNEGKEAETYSGMCITAAKQLATVVEILRAENRLTRRCWLLIQSAYTAGIIISLDVASRRGRPTFESAFKESMSLIERCITVLSQCGTFDVVAEGLAKILQPIHDTLSKPAMVPGTRRSLYSNPYAAGSPRMPTNEELLAHIVDLLKRPYGGEGTIMDFDNFGIHQQAAPANYRFATDSDFPAYPGNGHATPGSVDSVRSTSASGGHRAVIMAEFHPELAGGRAEMWRKQNNLGHFSSAGFQQH</sequence>
<organism evidence="5 6">
    <name type="scientific">Ascodesmis nigricans</name>
    <dbReference type="NCBI Taxonomy" id="341454"/>
    <lineage>
        <taxon>Eukaryota</taxon>
        <taxon>Fungi</taxon>
        <taxon>Dikarya</taxon>
        <taxon>Ascomycota</taxon>
        <taxon>Pezizomycotina</taxon>
        <taxon>Pezizomycetes</taxon>
        <taxon>Pezizales</taxon>
        <taxon>Ascodesmidaceae</taxon>
        <taxon>Ascodesmis</taxon>
    </lineage>
</organism>
<keyword evidence="3" id="KW-0804">Transcription</keyword>
<dbReference type="PANTHER" id="PTHR47424:SF3">
    <property type="entry name" value="REGULATORY PROTEIN GAL4"/>
    <property type="match status" value="1"/>
</dbReference>
<gene>
    <name evidence="5" type="ORF">EX30DRAFT_372542</name>
</gene>
<keyword evidence="2" id="KW-0238">DNA-binding</keyword>
<dbReference type="GO" id="GO:0000978">
    <property type="term" value="F:RNA polymerase II cis-regulatory region sequence-specific DNA binding"/>
    <property type="evidence" value="ECO:0007669"/>
    <property type="project" value="TreeGrafter"/>
</dbReference>
<dbReference type="OrthoDB" id="1919336at2759"/>
<dbReference type="GO" id="GO:0000435">
    <property type="term" value="P:positive regulation of transcription from RNA polymerase II promoter by galactose"/>
    <property type="evidence" value="ECO:0007669"/>
    <property type="project" value="TreeGrafter"/>
</dbReference>
<proteinExistence type="predicted"/>
<dbReference type="CDD" id="cd12148">
    <property type="entry name" value="fungal_TF_MHR"/>
    <property type="match status" value="1"/>
</dbReference>
<reference evidence="5 6" key="1">
    <citation type="submission" date="2019-04" db="EMBL/GenBank/DDBJ databases">
        <title>Comparative genomics and transcriptomics to analyze fruiting body development in filamentous ascomycetes.</title>
        <authorList>
            <consortium name="DOE Joint Genome Institute"/>
            <person name="Lutkenhaus R."/>
            <person name="Traeger S."/>
            <person name="Breuer J."/>
            <person name="Kuo A."/>
            <person name="Lipzen A."/>
            <person name="Pangilinan J."/>
            <person name="Dilworth D."/>
            <person name="Sandor L."/>
            <person name="Poggeler S."/>
            <person name="Barry K."/>
            <person name="Grigoriev I.V."/>
            <person name="Nowrousian M."/>
        </authorList>
    </citation>
    <scope>NUCLEOTIDE SEQUENCE [LARGE SCALE GENOMIC DNA]</scope>
    <source>
        <strain evidence="5 6">CBS 389.68</strain>
    </source>
</reference>
<evidence type="ECO:0000256" key="2">
    <source>
        <dbReference type="ARBA" id="ARBA00023125"/>
    </source>
</evidence>
<evidence type="ECO:0000313" key="5">
    <source>
        <dbReference type="EMBL" id="TGZ80024.1"/>
    </source>
</evidence>
<dbReference type="AlphaFoldDB" id="A0A4S2MU62"/>
<dbReference type="EMBL" id="ML220127">
    <property type="protein sequence ID" value="TGZ80024.1"/>
    <property type="molecule type" value="Genomic_DNA"/>
</dbReference>
<name>A0A4S2MU62_9PEZI</name>
<evidence type="ECO:0000313" key="6">
    <source>
        <dbReference type="Proteomes" id="UP000298138"/>
    </source>
</evidence>
<keyword evidence="4" id="KW-0539">Nucleus</keyword>